<evidence type="ECO:0000313" key="3">
    <source>
        <dbReference type="Proteomes" id="UP000029445"/>
    </source>
</evidence>
<organism evidence="2 3">
    <name type="scientific">Cryptococcus deuterogattii (strain R265)</name>
    <name type="common">Cryptococcus gattii VGII (strain R265)</name>
    <dbReference type="NCBI Taxonomy" id="294750"/>
    <lineage>
        <taxon>Eukaryota</taxon>
        <taxon>Fungi</taxon>
        <taxon>Dikarya</taxon>
        <taxon>Basidiomycota</taxon>
        <taxon>Agaricomycotina</taxon>
        <taxon>Tremellomycetes</taxon>
        <taxon>Tremellales</taxon>
        <taxon>Cryptococcaceae</taxon>
        <taxon>Cryptococcus</taxon>
        <taxon>Cryptococcus gattii species complex</taxon>
    </lineage>
</organism>
<protein>
    <submittedName>
        <fullName evidence="2">Uncharacterized protein</fullName>
    </submittedName>
</protein>
<dbReference type="SUPFAM" id="SSF53448">
    <property type="entry name" value="Nucleotide-diphospho-sugar transferases"/>
    <property type="match status" value="1"/>
</dbReference>
<dbReference type="Proteomes" id="UP000029445">
    <property type="component" value="Chromosome 2"/>
</dbReference>
<dbReference type="InterPro" id="IPR050587">
    <property type="entry name" value="GNT1/Glycosyltrans_8"/>
</dbReference>
<evidence type="ECO:0000256" key="1">
    <source>
        <dbReference type="SAM" id="Phobius"/>
    </source>
</evidence>
<dbReference type="InterPro" id="IPR029044">
    <property type="entry name" value="Nucleotide-diphossugar_trans"/>
</dbReference>
<dbReference type="AlphaFoldDB" id="A0A095DCT6"/>
<keyword evidence="1" id="KW-0472">Membrane</keyword>
<dbReference type="OMA" id="HRADGPM"/>
<sequence length="316" mass="35700">MVLPNIKFTRPLTSANVVTLVALASFFFSVLYYALSPSPLLPFDTLSAPSPEPNKPNGTPREAYVTFLSNEDPYYFASARLLVFALQHDPLTADPSRPVIVLTTPSVPASYSRKLEAEGAIVIEKPPITSLPMVQTNPRWKDVYTKLWIFNLTSYDRLVYYDADHLVLRPVDSIWEAENSWPEGGLAALGSGDGGYVEDSDYFLAGFFIAIPKGEIMEGLLAEKDYDPVFPEQNLMNKYFSRDGPRPWAPLDPIHERISPKYEHVEQGAHTIHEKCWQGWVERRLAELFHERLGRMEGYWLAKELNGTIPTSDPYG</sequence>
<dbReference type="EMBL" id="CP025760">
    <property type="protein sequence ID" value="KGB78671.1"/>
    <property type="molecule type" value="Genomic_DNA"/>
</dbReference>
<dbReference type="Gene3D" id="3.90.550.10">
    <property type="entry name" value="Spore Coat Polysaccharide Biosynthesis Protein SpsA, Chain A"/>
    <property type="match status" value="1"/>
</dbReference>
<proteinExistence type="predicted"/>
<dbReference type="GeneID" id="88180718"/>
<dbReference type="CDD" id="cd02537">
    <property type="entry name" value="GT8_Glycogenin"/>
    <property type="match status" value="1"/>
</dbReference>
<dbReference type="KEGG" id="cdeu:CNBG_4509"/>
<dbReference type="HOGENOM" id="CLU_048469_1_0_1"/>
<reference evidence="2 3" key="2">
    <citation type="journal article" date="2018" name="Proc. Natl. Acad. Sci.">
        <title>RNAi is a critical determinant of centromere evolution in closely related fungi.</title>
        <authorList>
            <person name="Yadav V."/>
            <person name="Sun S."/>
            <person name="Billmyre R.B."/>
            <person name="Thimmappa B.C."/>
            <person name="Shea T."/>
            <person name="Lintner R."/>
            <person name="Bakkeren G."/>
            <person name="Cuomo C.A."/>
            <person name="Heitman J."/>
            <person name="Sanyal K."/>
        </authorList>
    </citation>
    <scope>NUCLEOTIDE SEQUENCE [LARGE SCALE GENOMIC DNA]</scope>
    <source>
        <strain evidence="2 3">R265</strain>
    </source>
</reference>
<dbReference type="VEuPathDB" id="FungiDB:CNBG_4509"/>
<keyword evidence="1" id="KW-1133">Transmembrane helix</keyword>
<name>A0A095DCT6_CRYD2</name>
<dbReference type="STRING" id="294750.A0A095DCT6"/>
<dbReference type="OrthoDB" id="2014201at2759"/>
<dbReference type="RefSeq" id="XP_062884398.1">
    <property type="nucleotide sequence ID" value="XM_063028443.1"/>
</dbReference>
<keyword evidence="1" id="KW-0812">Transmembrane</keyword>
<reference evidence="2 3" key="1">
    <citation type="journal article" date="2011" name="MBio">
        <title>Genome variation in Cryptococcus gattii, an emerging pathogen of immunocompetent hosts.</title>
        <authorList>
            <person name="D'Souza C.A."/>
            <person name="Kronstad J.W."/>
            <person name="Taylor G."/>
            <person name="Warren R."/>
            <person name="Yuen M."/>
            <person name="Hu G."/>
            <person name="Jung W.H."/>
            <person name="Sham A."/>
            <person name="Kidd S.E."/>
            <person name="Tangen K."/>
            <person name="Lee N."/>
            <person name="Zeilmaker T."/>
            <person name="Sawkins J."/>
            <person name="McVicker G."/>
            <person name="Shah S."/>
            <person name="Gnerre S."/>
            <person name="Griggs A."/>
            <person name="Zeng Q."/>
            <person name="Bartlett K."/>
            <person name="Li W."/>
            <person name="Wang X."/>
            <person name="Heitman J."/>
            <person name="Stajich J.E."/>
            <person name="Fraser J.A."/>
            <person name="Meyer W."/>
            <person name="Carter D."/>
            <person name="Schein J."/>
            <person name="Krzywinski M."/>
            <person name="Kwon-Chung K.J."/>
            <person name="Varma A."/>
            <person name="Wang J."/>
            <person name="Brunham R."/>
            <person name="Fyfe M."/>
            <person name="Ouellette B.F."/>
            <person name="Siddiqui A."/>
            <person name="Marra M."/>
            <person name="Jones S."/>
            <person name="Holt R."/>
            <person name="Birren B.W."/>
            <person name="Galagan J.E."/>
            <person name="Cuomo C.A."/>
        </authorList>
    </citation>
    <scope>NUCLEOTIDE SEQUENCE [LARGE SCALE GENOMIC DNA]</scope>
    <source>
        <strain evidence="2 3">R265</strain>
    </source>
</reference>
<keyword evidence="3" id="KW-1185">Reference proteome</keyword>
<dbReference type="PANTHER" id="PTHR11183">
    <property type="entry name" value="GLYCOGENIN SUBFAMILY MEMBER"/>
    <property type="match status" value="1"/>
</dbReference>
<gene>
    <name evidence="2" type="ORF">CNBG_4509</name>
</gene>
<accession>A0A095DCT6</accession>
<feature type="transmembrane region" description="Helical" evidence="1">
    <location>
        <begin position="12"/>
        <end position="35"/>
    </location>
</feature>
<evidence type="ECO:0000313" key="2">
    <source>
        <dbReference type="EMBL" id="KGB78671.1"/>
    </source>
</evidence>